<dbReference type="Pfam" id="PF00550">
    <property type="entry name" value="PP-binding"/>
    <property type="match status" value="6"/>
</dbReference>
<evidence type="ECO:0000256" key="4">
    <source>
        <dbReference type="SAM" id="MobiDB-lite"/>
    </source>
</evidence>
<feature type="domain" description="Carrier" evidence="5">
    <location>
        <begin position="3424"/>
        <end position="3500"/>
    </location>
</feature>
<feature type="compositionally biased region" description="Polar residues" evidence="4">
    <location>
        <begin position="3997"/>
        <end position="4018"/>
    </location>
</feature>
<dbReference type="CDD" id="cd05918">
    <property type="entry name" value="A_NRPS_SidN3_like"/>
    <property type="match status" value="2"/>
</dbReference>
<sequence length="5166" mass="563102">MVDNKQLSILNPEPRHLPGPELLHLLVSGADKAGDGDRNPQTPALDYRAPDGTQVTLPYPEMHRIASILATEIDRRLHIVSGSAPASPPKELVVPVLIPQAPELYVSLLGILKAGGAFCPIQLDAPPDRIRFILGDVGADVVLTTSAMVAKIPTDLVETLQVVLVDEMHLFDGSSEQLPPSFVPRTVGPDDLAYVMYTSGSTGTPKGVGVPHGAATQSLLAHNRHVPQFRRFLQFAAPTFDVSVFEIFFPWFRGATLVCCSRAEMLDDLPSVISSLNVDACELTPTVAGSLLQTRANAPDLKLLLTIGEMLTEPVIREFGHGPEQESILWAMYGPTEAAIHCTLQPALDGAASVKNIGFPLDTVSAYILAIPDEEAGENSETSASDPRIVPLGEVGELAVGGYQLARGYINRPEQTAAAFINTEKYGRLYRTGDKACITEHGILECSGRLSGGQVKLRGQRIELGEIEQAILRTSGCLGSVAAVINGILVAFCDIGSKGFADAVSNGIEEAILKSCQSWLPRFMIPGDVVLMADFPRLASGKVDRKRLSSDYTESTAQQTTSASQLADFRDDFDRQLHDIAYKILGTTIDNKTTLAAAGLDSLKAIRFAAAIRASLKMQVSAVDVLEARSLSTLHARLQKIAADVTGESQSSRSDYILDASVVLEESPLNGLLSPQDVELMTECGPMQIAMLAETLADPRAYCNWIELEFANNHTPDAIVSAFEKLIAHNEALRTGFVQHDGRFVLVVRRTCSELQIQKVEQLQHQFQLETEASLLVPFHVQIEDKIPYNEPTRAVLHIHHAVYDGWSADLMRRDLDALLKGESLEKRQPYSSVVQHYHTISAKDKGAAEQFWAESFNAFQPTAVPELNPRRHMTCNVVTKLTPLSIAKDQVDRAAGLVGCSTQVIFQAALAWLWSGLVGSPDVVLGTVTSGRTIPLHGIETVIGPCLQTVPLRTDLSRMQTIRDLLQALHASNRHLLPHAFLPLSEIKKTAGIQPGQPFYNVLFVFQESLFSHVRPDDAVKEVAHQDYLETKLLWEVEPVNSSDSNSMGQFRLRTTFYADTFPESQVELLLDQFTAVVRHIVDHIDDAIATVHTSIPESLQSCHNLDYHTFKGCPDLASLVRETAKRTPDRPAVCFATSLQDDADSGDGTMKCTTITFNELDRLANQVARCLRASLGVKTGDAVAIIMDKSSLLYAGILGILKSGCAYLPLLPSTPLARMQTILEQAGVRSVLSDTAASQNLISIHGEWTVLDLQAVDLASISDGELKGDEAIPVDPSRIANIVYTSGSTGVPKGVCVTQLNICSNLDVLSRLYPIPSENGGRMLQSCSQAFDVSVFEIFFSWVYGLCVCSATNNVLFADLERAIRLFGVTHLSMTPTVAALVNPEKTPSVEFLVTAGEPLTERVAIAWSKQLFQGYGPSETTNICTVKKMALGDTIRHLGFAFENTSTVVLPLSGDGSDSVPLGAVGEFCFGGDQVAAGYLGLPTLTAEKFIQHPVYGRLYRSGDVGRMLPDGSLMITGRIDDQIKLRGQRIELNEINFALCASPLIKEALTLVIRQKGSEQLASFFVPTSSALSHGPPFHVLDVNQELLRSLFSELQSRLPVYMVSTFLVPIAAVPLTPSGKVNKALLLETFQNFSQDQLAAVTNGVNNSGDDAEEAAQWTDLERQICDAVASVLKADSRTIGRWTPLASLGLDSLSAILVARRLSTAESRLVISDVLRNASVAQLARHITEKATHTSYKSVASPTLDVFSSDFILQLQKSLADHDLSSTKPALPCMPLQEAMLVSLTPGKSYVNHMLFRLACDAITMQDAWKAMCARHDILRTCFVTTDHSHYPIAQVVLDDYAAPWLEMTTSTEESVGNLVKRHAHTLLEPVDSFQPPVSFAIIKDGEENHLSFVCHHAVYDGEAMGRLLWEVEQLVIASHKEISASLEPAPQFGPFLGQALHLPRSTDAFWSKHLSGFRPALFRPAIANDTNADVTSGLMSRPLDIPVTAIQDQVQTLGVSLLTAFQATWACVTRILLETDDICFGNVYSGRFVLVEDVDCLVAPCFNTLPIRANLSALRSYRDLLSYFQALNPDLILHQFTPLRQIQRQHSSGRRLFDSLLLLQPPSKPLDASIWALEQDDGEMDLPIVCELMPDQSQDSIEIRLHFDRQYLTSEGAALLLDLFSSLLRTLVQFSSSHVPGRADLPSQLQDRLRELQIEVEHVKNIEEIVTNGDINGAGPDETWNATESIIRSVLCQLSSVPEDNIRRDTTIYRLGLDSVRAVQVASALRKQGLQVSAVDVMEHPSCMGLADFLSPTPTPTMAAAANTASIISELPTPATTLAHTPLSSPPSVSLPALRGQKTPKVTELFDFGKFQAAAQSVLDKHLFYADSVVEAILPCTPLQSGLLTEFKRSNGSHYFNFISFQRQNEPRFGNLDGQAWERAWRQASASIPMLRTGFISMDDAVDAGDDNEAESALSPFAMIQVSSTIVQQSSPRITFVKDAAYNLDKWKIDVTKQALTELHLPPWQVVIVEDGQDVNCHLAIHHALYDAASLRSILDEVVDSTKQHADAPEPVSQTGAVVSDILHQVSWLTCDTSSLVSLWKEKASQTVVNTFPILTPLKEAPGQFRVLSRQSSQSLSALQSLVQQAGFTLHAVLQAAWARILSSYLGDASVVFGVVLSGRNTDATENAVFPCISTLPVVAQNKASNRELVEQMMDTSILLHKSQHVPLRQIQRWLGQPDARLFDTLLVYQSAESGPSADYYPWTVVDEQAIVDYPISIEAITTSLDKPLDYQITYDTGVLPTEHAAVLLEQLDGIVGHLASCPDGSEHDLVSLHPNIYSVLPPSVFELPSEVKLLHEFVERQAELRPSKTALQFVTSFDERSGGVPIAKECSFRELNTRGNQVARLVSQHAEPGSIVAICFDKCPEAFFAMLGILKAGCAYLALDPGAPSARKDFILQDSGAKLLLTDTTRAKEPVARNGLSDISAGVEVVFIDESSLRESSTSLHDSNHAFSERRHTTVPSDVCYCLYTSGTTGTPKGCAITHENAVQCMLAFQELFRNHYDADTSRWLQFASFHFDVAVLEQYWTWSVGMTLVSAPRDLILEDLAGTISRLEITHIDLTPSLGRLLDPNDVPSLCRGVFITGGEPLKQEMLDPWGPTGAVHNFYGPTEATIGVTSYPQVPQNGRASNIGRQFPNVGTLVFQPGTQTPVLRGGVGELCVSGKLVGQGYLNRAELTNERFPELADTESLSYRKVHGDRIYRTGDLVRMMYDGCFDFLGRADDQVKLRGQRLEIGEINHAIRLGLGAAIGDVATLVIRDEDNKKDFLVSFVVVGKENKNGSAVGDQTLVAQKVQAACRERLPGYMVPTYVVQLASIPLSPNNKAESKELKRIFNSLTPDERMCTTGASSSIAGSAAISTTTAATTSTTPSLSGTPTGQTVIQVLHKLSLLSPNDNSFSTQTSIFELGIDSVSVLRFARALKRAGLPLATPSLVLAHPNMGDLVAALADGGKKEGDARQQQISIGSVLEARLLVDACQHRTRTQVCEILGVGSDEVEYIAPCSALQQGIISRTRSSGPEHSDTYFNAFHLQLNSATNIEKLHDAWKTVQANSAILRTRFVLTREGYVQAALKTSSSPLPWTHLDLEDNQNCDYPLQEHYMEWVDDNLRRHAIDKPWQLLSVTWRGTNTLVLHIFHGLYDATSLDLILGEVAGAYDQNDNSPPSLSDKPSFLEALVHGPLRNYGNSRGFWENHLKDRGAMQPVPSLFEPGTRPDYQDIGVSRVVNFATLEKTRVQLGVTHAALVQALWVSVLQRAVFGADNGVSLGLVLSGRTMEDFDHAEGIVGPLFNTLPFFVPASTSSKPAQTWASLAQACNSFGIMTLPFQQVPLRDIQKWCSSGQPLFDVLFSFQFGNDEDASKKSTQSLWTQAELAVDADYPLALEAVLRGLDSSPSLRLFMVAKGDIADEKALNKLLDQFESALQAMSADPFSPIIKGDRIDARLAAVASSEEPTNAESTPSNQSQDKTPFEWSDTSLNVRKTIAAVASVPEESVTENTTLLELGLDSVDTIKLSARLRDAGIRLTNGQLVRGQTIASFMSVLDTINIDGDGKAVGDGALADKYKADVAATSAALRKYLEQSGRDLTNITHILPPTPLQEAMVADMIQSEFQLYFNHDILELAPTTDLARLKAAWVAIVTKHAILRTVFFSIDTPDLDMAYCQAVHKTVDCISEHTAPTKGSLETMADGARNLAIPDQGESHLLHLSFVHTQDDNRQYLILSLSHALYDGWSLDLLHRAVESEYQNPTGAPMSIDDQEPTYTNQLARILQSTGHETDRFWQGFLDGAQATLVHRADPAARNLTSDKKVARLDSTSSVSATELRAFCKRQAVSVQVVGQACWASVLSTLTGSLDLLFGVVLSGRDDVEGDEAALFPTMNTVPVRVVLHGTISELLQYMQVNMGTIGEHQHIPLRKAQRFVSRAGNDEPGIFNTLFILQKRLQQETNDKSTPLMTSVGGASDAEYPICVEMEVVQSNGPDSDTVVWRTACDQAYASEAAAARLLEQLDSVLRFMIQAPVHDSMLAFSDNGVSVCGLAPFLPKMTTDTNKQDSQKMLGDEGNEESLWTDDELAIRSVLSAVSGVPKNAIQRTGQTLYHLGLDSISTIKVSTLLKKTKGISLGVRAMLSASSVQEMAAIAAVKKQEQQIVRDQVNSQSELSSVLVRARADDVIRAAGISPADVEQVLPATAMQVHMVSVWQNTEGNVFFPAFHYRLATDGELGLHTVHSAWAQLVADHPILRTVFLATNPDATVPLLQVVLRGNPLSETNAIWPSLGDNSSHSSLANLSVLSETNENGKVSFQVTLRIHHALYDAVSLQTLLGRFEVLLQSTSTDTSKLLSSAWEKVLSRQISPSTTQKNKQLWSQYFAGANIAKSEENDNRNCDRASFYRPAASDNIQQLKETAVKLGVGLQSLVFAVYVKTLSSRSGNESDVVFGVYLANRDQSSGDENDNGLAAYPTLCLVPLLVRSPAQRSLADIAAQIQADIHALSTSSLPSIPAPITASLWEIQQWTGVTVDSFVNFLLPDDASTTGASKTSSKITLEHIDGPLQNEVDNPPVLMPSAFQALQGNRVRDAYKDAIDVEIAVRNNALDIGIFGSSARLGDDDGAKTRVEELVAALQNEVS</sequence>
<evidence type="ECO:0000256" key="3">
    <source>
        <dbReference type="ARBA" id="ARBA00022598"/>
    </source>
</evidence>
<evidence type="ECO:0000259" key="5">
    <source>
        <dbReference type="PROSITE" id="PS50075"/>
    </source>
</evidence>
<reference evidence="6 7" key="1">
    <citation type="submission" date="2024-01" db="EMBL/GenBank/DDBJ databases">
        <authorList>
            <person name="Allen C."/>
            <person name="Tagirdzhanova G."/>
        </authorList>
    </citation>
    <scope>NUCLEOTIDE SEQUENCE [LARGE SCALE GENOMIC DNA]</scope>
</reference>
<dbReference type="Gene3D" id="3.30.559.30">
    <property type="entry name" value="Nonribosomal peptide synthetase, condensation domain"/>
    <property type="match status" value="6"/>
</dbReference>
<feature type="domain" description="Carrier" evidence="5">
    <location>
        <begin position="1661"/>
        <end position="1737"/>
    </location>
</feature>
<dbReference type="InterPro" id="IPR006162">
    <property type="entry name" value="Ppantetheine_attach_site"/>
</dbReference>
<protein>
    <submittedName>
        <fullName evidence="6">NRPS</fullName>
    </submittedName>
</protein>
<dbReference type="Gene3D" id="3.40.50.12780">
    <property type="entry name" value="N-terminal domain of ligase-like"/>
    <property type="match status" value="3"/>
</dbReference>
<keyword evidence="7" id="KW-1185">Reference proteome</keyword>
<dbReference type="Pfam" id="PF00501">
    <property type="entry name" value="AMP-binding"/>
    <property type="match status" value="3"/>
</dbReference>
<dbReference type="InterPro" id="IPR020845">
    <property type="entry name" value="AMP-binding_CS"/>
</dbReference>
<gene>
    <name evidence="6" type="ORF">SBRCBS47491_007977</name>
</gene>
<dbReference type="SUPFAM" id="SSF56801">
    <property type="entry name" value="Acetyl-CoA synthetase-like"/>
    <property type="match status" value="3"/>
</dbReference>
<dbReference type="InterPro" id="IPR010071">
    <property type="entry name" value="AA_adenyl_dom"/>
</dbReference>
<evidence type="ECO:0000256" key="2">
    <source>
        <dbReference type="ARBA" id="ARBA00022553"/>
    </source>
</evidence>
<dbReference type="SUPFAM" id="SSF52777">
    <property type="entry name" value="CoA-dependent acyltransferases"/>
    <property type="match status" value="12"/>
</dbReference>
<dbReference type="InterPro" id="IPR042099">
    <property type="entry name" value="ANL_N_sf"/>
</dbReference>
<dbReference type="Gene3D" id="3.30.300.30">
    <property type="match status" value="3"/>
</dbReference>
<dbReference type="Gene3D" id="1.10.1200.10">
    <property type="entry name" value="ACP-like"/>
    <property type="match status" value="5"/>
</dbReference>
<dbReference type="InterPro" id="IPR023213">
    <property type="entry name" value="CAT-like_dom_sf"/>
</dbReference>
<dbReference type="PANTHER" id="PTHR45527:SF1">
    <property type="entry name" value="FATTY ACID SYNTHASE"/>
    <property type="match status" value="1"/>
</dbReference>
<dbReference type="InterPro" id="IPR020806">
    <property type="entry name" value="PKS_PP-bd"/>
</dbReference>
<dbReference type="InterPro" id="IPR000873">
    <property type="entry name" value="AMP-dep_synth/lig_dom"/>
</dbReference>
<feature type="domain" description="Carrier" evidence="5">
    <location>
        <begin position="4610"/>
        <end position="4685"/>
    </location>
</feature>
<dbReference type="InterPro" id="IPR001242">
    <property type="entry name" value="Condensation_dom"/>
</dbReference>
<dbReference type="PROSITE" id="PS00012">
    <property type="entry name" value="PHOSPHOPANTETHEINE"/>
    <property type="match status" value="4"/>
</dbReference>
<evidence type="ECO:0000313" key="6">
    <source>
        <dbReference type="EMBL" id="CAK7231570.1"/>
    </source>
</evidence>
<dbReference type="PROSITE" id="PS50075">
    <property type="entry name" value="CARRIER"/>
    <property type="match status" value="5"/>
</dbReference>
<feature type="domain" description="Carrier" evidence="5">
    <location>
        <begin position="2232"/>
        <end position="2305"/>
    </location>
</feature>
<dbReference type="PANTHER" id="PTHR45527">
    <property type="entry name" value="NONRIBOSOMAL PEPTIDE SYNTHETASE"/>
    <property type="match status" value="1"/>
</dbReference>
<keyword evidence="2" id="KW-0597">Phosphoprotein</keyword>
<evidence type="ECO:0000313" key="7">
    <source>
        <dbReference type="Proteomes" id="UP001642406"/>
    </source>
</evidence>
<dbReference type="Proteomes" id="UP001642406">
    <property type="component" value="Unassembled WGS sequence"/>
</dbReference>
<feature type="region of interest" description="Disordered" evidence="4">
    <location>
        <begin position="3992"/>
        <end position="4018"/>
    </location>
</feature>
<dbReference type="NCBIfam" id="NF003417">
    <property type="entry name" value="PRK04813.1"/>
    <property type="match status" value="3"/>
</dbReference>
<dbReference type="Pfam" id="PF00668">
    <property type="entry name" value="Condensation"/>
    <property type="match status" value="6"/>
</dbReference>
<organism evidence="6 7">
    <name type="scientific">Sporothrix bragantina</name>
    <dbReference type="NCBI Taxonomy" id="671064"/>
    <lineage>
        <taxon>Eukaryota</taxon>
        <taxon>Fungi</taxon>
        <taxon>Dikarya</taxon>
        <taxon>Ascomycota</taxon>
        <taxon>Pezizomycotina</taxon>
        <taxon>Sordariomycetes</taxon>
        <taxon>Sordariomycetidae</taxon>
        <taxon>Ophiostomatales</taxon>
        <taxon>Ophiostomataceae</taxon>
        <taxon>Sporothrix</taxon>
    </lineage>
</organism>
<accession>A0ABP0CIY3</accession>
<proteinExistence type="predicted"/>
<dbReference type="SMART" id="SM00823">
    <property type="entry name" value="PKS_PP"/>
    <property type="match status" value="6"/>
</dbReference>
<comment type="caution">
    <text evidence="6">The sequence shown here is derived from an EMBL/GenBank/DDBJ whole genome shotgun (WGS) entry which is preliminary data.</text>
</comment>
<name>A0ABP0CIY3_9PEZI</name>
<dbReference type="InterPro" id="IPR045851">
    <property type="entry name" value="AMP-bd_C_sf"/>
</dbReference>
<dbReference type="PROSITE" id="PS00455">
    <property type="entry name" value="AMP_BINDING"/>
    <property type="match status" value="2"/>
</dbReference>
<dbReference type="SUPFAM" id="SSF47336">
    <property type="entry name" value="ACP-like"/>
    <property type="match status" value="6"/>
</dbReference>
<feature type="domain" description="Carrier" evidence="5">
    <location>
        <begin position="4019"/>
        <end position="4092"/>
    </location>
</feature>
<dbReference type="InterPro" id="IPR036736">
    <property type="entry name" value="ACP-like_sf"/>
</dbReference>
<evidence type="ECO:0000256" key="1">
    <source>
        <dbReference type="ARBA" id="ARBA00022450"/>
    </source>
</evidence>
<keyword evidence="1" id="KW-0596">Phosphopantetheine</keyword>
<dbReference type="EMBL" id="CAWUHC010000096">
    <property type="protein sequence ID" value="CAK7231570.1"/>
    <property type="molecule type" value="Genomic_DNA"/>
</dbReference>
<dbReference type="InterPro" id="IPR009081">
    <property type="entry name" value="PP-bd_ACP"/>
</dbReference>
<keyword evidence="3" id="KW-0436">Ligase</keyword>
<dbReference type="Gene3D" id="3.30.559.10">
    <property type="entry name" value="Chloramphenicol acetyltransferase-like domain"/>
    <property type="match status" value="6"/>
</dbReference>
<dbReference type="NCBIfam" id="TIGR01733">
    <property type="entry name" value="AA-adenyl-dom"/>
    <property type="match status" value="2"/>
</dbReference>